<sequence length="94" mass="10796">MNFLNKIERYPVDHGCIGPFCEHLLCEDSRTVSLCLVGLKNILKVGEAEMSDGVNHYAQVIKEFNGFHNMENLQTRQDVGEMATKILVTYRERH</sequence>
<proteinExistence type="inferred from homology"/>
<evidence type="ECO:0008006" key="6">
    <source>
        <dbReference type="Google" id="ProtNLM"/>
    </source>
</evidence>
<dbReference type="EMBL" id="KK915297">
    <property type="protein sequence ID" value="KDP23045.1"/>
    <property type="molecule type" value="Genomic_DNA"/>
</dbReference>
<organism evidence="4 5">
    <name type="scientific">Jatropha curcas</name>
    <name type="common">Barbados nut</name>
    <dbReference type="NCBI Taxonomy" id="180498"/>
    <lineage>
        <taxon>Eukaryota</taxon>
        <taxon>Viridiplantae</taxon>
        <taxon>Streptophyta</taxon>
        <taxon>Embryophyta</taxon>
        <taxon>Tracheophyta</taxon>
        <taxon>Spermatophyta</taxon>
        <taxon>Magnoliopsida</taxon>
        <taxon>eudicotyledons</taxon>
        <taxon>Gunneridae</taxon>
        <taxon>Pentapetalae</taxon>
        <taxon>rosids</taxon>
        <taxon>fabids</taxon>
        <taxon>Malpighiales</taxon>
        <taxon>Euphorbiaceae</taxon>
        <taxon>Crotonoideae</taxon>
        <taxon>Jatropheae</taxon>
        <taxon>Jatropha</taxon>
    </lineage>
</organism>
<evidence type="ECO:0000256" key="3">
    <source>
        <dbReference type="ARBA" id="ARBA00022927"/>
    </source>
</evidence>
<dbReference type="PANTHER" id="PTHR23316">
    <property type="entry name" value="IMPORTIN ALPHA"/>
    <property type="match status" value="1"/>
</dbReference>
<protein>
    <recommendedName>
        <fullName evidence="6">Condensin complex subunit 1 C-terminal domain-containing protein</fullName>
    </recommendedName>
</protein>
<evidence type="ECO:0000313" key="4">
    <source>
        <dbReference type="EMBL" id="KDP23045.1"/>
    </source>
</evidence>
<dbReference type="Gene3D" id="1.25.10.10">
    <property type="entry name" value="Leucine-rich Repeat Variant"/>
    <property type="match status" value="1"/>
</dbReference>
<evidence type="ECO:0000256" key="2">
    <source>
        <dbReference type="ARBA" id="ARBA00022448"/>
    </source>
</evidence>
<dbReference type="AlphaFoldDB" id="A0A067JSR9"/>
<evidence type="ECO:0000256" key="1">
    <source>
        <dbReference type="ARBA" id="ARBA00010394"/>
    </source>
</evidence>
<dbReference type="OrthoDB" id="1935265at2759"/>
<dbReference type="STRING" id="180498.A0A067JSR9"/>
<dbReference type="SUPFAM" id="SSF48371">
    <property type="entry name" value="ARM repeat"/>
    <property type="match status" value="1"/>
</dbReference>
<dbReference type="InterPro" id="IPR016024">
    <property type="entry name" value="ARM-type_fold"/>
</dbReference>
<evidence type="ECO:0000313" key="5">
    <source>
        <dbReference type="Proteomes" id="UP000027138"/>
    </source>
</evidence>
<dbReference type="InterPro" id="IPR011989">
    <property type="entry name" value="ARM-like"/>
</dbReference>
<dbReference type="Proteomes" id="UP000027138">
    <property type="component" value="Unassembled WGS sequence"/>
</dbReference>
<accession>A0A067JSR9</accession>
<gene>
    <name evidence="4" type="ORF">JCGZ_00510</name>
</gene>
<reference evidence="4 5" key="1">
    <citation type="journal article" date="2014" name="PLoS ONE">
        <title>Global Analysis of Gene Expression Profiles in Physic Nut (Jatropha curcas L.) Seedlings Exposed to Salt Stress.</title>
        <authorList>
            <person name="Zhang L."/>
            <person name="Zhang C."/>
            <person name="Wu P."/>
            <person name="Chen Y."/>
            <person name="Li M."/>
            <person name="Jiang H."/>
            <person name="Wu G."/>
        </authorList>
    </citation>
    <scope>NUCLEOTIDE SEQUENCE [LARGE SCALE GENOMIC DNA]</scope>
    <source>
        <strain evidence="5">cv. GZQX0401</strain>
        <tissue evidence="4">Young leaves</tissue>
    </source>
</reference>
<comment type="similarity">
    <text evidence="1">Belongs to the importin alpha family.</text>
</comment>
<keyword evidence="5" id="KW-1185">Reference proteome</keyword>
<name>A0A067JSR9_JATCU</name>
<keyword evidence="3" id="KW-0653">Protein transport</keyword>
<keyword evidence="2" id="KW-0813">Transport</keyword>
<dbReference type="GO" id="GO:0015031">
    <property type="term" value="P:protein transport"/>
    <property type="evidence" value="ECO:0007669"/>
    <property type="project" value="UniProtKB-KW"/>
</dbReference>